<keyword evidence="5" id="KW-1015">Disulfide bond</keyword>
<dbReference type="Proteomes" id="UP000822476">
    <property type="component" value="Unassembled WGS sequence"/>
</dbReference>
<keyword evidence="9" id="KW-1185">Reference proteome</keyword>
<dbReference type="SUPFAM" id="SSF57362">
    <property type="entry name" value="BPTI-like"/>
    <property type="match status" value="1"/>
</dbReference>
<dbReference type="GO" id="GO:0005615">
    <property type="term" value="C:extracellular space"/>
    <property type="evidence" value="ECO:0007669"/>
    <property type="project" value="TreeGrafter"/>
</dbReference>
<dbReference type="InterPro" id="IPR002223">
    <property type="entry name" value="Kunitz_BPTI"/>
</dbReference>
<evidence type="ECO:0000313" key="9">
    <source>
        <dbReference type="Proteomes" id="UP000822476"/>
    </source>
</evidence>
<dbReference type="CDD" id="cd00109">
    <property type="entry name" value="Kunitz-type"/>
    <property type="match status" value="1"/>
</dbReference>
<proteinExistence type="predicted"/>
<comment type="subcellular location">
    <subcellularLocation>
        <location evidence="1">Secreted</location>
    </subcellularLocation>
</comment>
<feature type="domain" description="BPTI/Kunitz inhibitor" evidence="7">
    <location>
        <begin position="34"/>
        <end position="84"/>
    </location>
</feature>
<dbReference type="GO" id="GO:0004867">
    <property type="term" value="F:serine-type endopeptidase inhibitor activity"/>
    <property type="evidence" value="ECO:0007669"/>
    <property type="project" value="UniProtKB-KW"/>
</dbReference>
<feature type="signal peptide" evidence="6">
    <location>
        <begin position="1"/>
        <end position="21"/>
    </location>
</feature>
<keyword evidence="6" id="KW-0732">Signal</keyword>
<gene>
    <name evidence="8" type="ORF">EG68_02814</name>
</gene>
<organism evidence="8 9">
    <name type="scientific">Paragonimus skrjabini miyazakii</name>
    <dbReference type="NCBI Taxonomy" id="59628"/>
    <lineage>
        <taxon>Eukaryota</taxon>
        <taxon>Metazoa</taxon>
        <taxon>Spiralia</taxon>
        <taxon>Lophotrochozoa</taxon>
        <taxon>Platyhelminthes</taxon>
        <taxon>Trematoda</taxon>
        <taxon>Digenea</taxon>
        <taxon>Plagiorchiida</taxon>
        <taxon>Troglotremata</taxon>
        <taxon>Troglotrematidae</taxon>
        <taxon>Paragonimus</taxon>
    </lineage>
</organism>
<evidence type="ECO:0000259" key="7">
    <source>
        <dbReference type="PROSITE" id="PS50279"/>
    </source>
</evidence>
<evidence type="ECO:0000256" key="4">
    <source>
        <dbReference type="ARBA" id="ARBA00022900"/>
    </source>
</evidence>
<protein>
    <recommendedName>
        <fullName evidence="7">BPTI/Kunitz inhibitor domain-containing protein</fullName>
    </recommendedName>
</protein>
<keyword evidence="3" id="KW-0646">Protease inhibitor</keyword>
<feature type="chain" id="PRO_5035827734" description="BPTI/Kunitz inhibitor domain-containing protein" evidence="6">
    <location>
        <begin position="22"/>
        <end position="88"/>
    </location>
</feature>
<dbReference type="InterPro" id="IPR036880">
    <property type="entry name" value="Kunitz_BPTI_sf"/>
</dbReference>
<dbReference type="Gene3D" id="4.10.410.10">
    <property type="entry name" value="Pancreatic trypsin inhibitor Kunitz domain"/>
    <property type="match status" value="1"/>
</dbReference>
<dbReference type="EMBL" id="JTDE01000997">
    <property type="protein sequence ID" value="KAF7259875.1"/>
    <property type="molecule type" value="Genomic_DNA"/>
</dbReference>
<evidence type="ECO:0000256" key="6">
    <source>
        <dbReference type="SAM" id="SignalP"/>
    </source>
</evidence>
<dbReference type="SMART" id="SM00131">
    <property type="entry name" value="KU"/>
    <property type="match status" value="1"/>
</dbReference>
<dbReference type="PANTHER" id="PTHR10083:SF381">
    <property type="entry name" value="BPTI_KUNITZ INHIBITOR DOMAIN-CONTAINING PROTEIN"/>
    <property type="match status" value="1"/>
</dbReference>
<dbReference type="PRINTS" id="PR00759">
    <property type="entry name" value="BASICPTASE"/>
</dbReference>
<accession>A0A8S9YXN9</accession>
<evidence type="ECO:0000256" key="3">
    <source>
        <dbReference type="ARBA" id="ARBA00022690"/>
    </source>
</evidence>
<dbReference type="InterPro" id="IPR050098">
    <property type="entry name" value="TFPI/VKTCI-like"/>
</dbReference>
<evidence type="ECO:0000256" key="1">
    <source>
        <dbReference type="ARBA" id="ARBA00004613"/>
    </source>
</evidence>
<reference evidence="8" key="1">
    <citation type="submission" date="2019-07" db="EMBL/GenBank/DDBJ databases">
        <title>Annotation for the trematode Paragonimus miyazaki's.</title>
        <authorList>
            <person name="Choi Y.-J."/>
        </authorList>
    </citation>
    <scope>NUCLEOTIDE SEQUENCE</scope>
    <source>
        <strain evidence="8">Japan</strain>
    </source>
</reference>
<dbReference type="PANTHER" id="PTHR10083">
    <property type="entry name" value="KUNITZ-TYPE PROTEASE INHIBITOR-RELATED"/>
    <property type="match status" value="1"/>
</dbReference>
<evidence type="ECO:0000256" key="2">
    <source>
        <dbReference type="ARBA" id="ARBA00022525"/>
    </source>
</evidence>
<keyword evidence="4" id="KW-0722">Serine protease inhibitor</keyword>
<keyword evidence="2" id="KW-0964">Secreted</keyword>
<name>A0A8S9YXN9_9TREM</name>
<sequence>MQSLRLLLSFCLLMPWSLGMADSGFSAVGNRYRCILTRDRGPCREHYIRWGWSVTLDKCISYNYSGCGGTENRFITRAECQKACGSSN</sequence>
<dbReference type="AlphaFoldDB" id="A0A8S9YXN9"/>
<evidence type="ECO:0000313" key="8">
    <source>
        <dbReference type="EMBL" id="KAF7259875.1"/>
    </source>
</evidence>
<dbReference type="Pfam" id="PF00014">
    <property type="entry name" value="Kunitz_BPTI"/>
    <property type="match status" value="1"/>
</dbReference>
<dbReference type="PROSITE" id="PS50279">
    <property type="entry name" value="BPTI_KUNITZ_2"/>
    <property type="match status" value="1"/>
</dbReference>
<evidence type="ECO:0000256" key="5">
    <source>
        <dbReference type="ARBA" id="ARBA00023157"/>
    </source>
</evidence>
<dbReference type="OrthoDB" id="4473401at2759"/>
<comment type="caution">
    <text evidence="8">The sequence shown here is derived from an EMBL/GenBank/DDBJ whole genome shotgun (WGS) entry which is preliminary data.</text>
</comment>